<dbReference type="Pfam" id="PF04055">
    <property type="entry name" value="Radical_SAM"/>
    <property type="match status" value="1"/>
</dbReference>
<accession>A0A1I6MZQ2</accession>
<dbReference type="GO" id="GO:0046872">
    <property type="term" value="F:metal ion binding"/>
    <property type="evidence" value="ECO:0007669"/>
    <property type="project" value="UniProtKB-KW"/>
</dbReference>
<dbReference type="Gene3D" id="3.80.30.30">
    <property type="match status" value="1"/>
</dbReference>
<dbReference type="InterPro" id="IPR058240">
    <property type="entry name" value="rSAM_sf"/>
</dbReference>
<evidence type="ECO:0000256" key="2">
    <source>
        <dbReference type="ARBA" id="ARBA00023004"/>
    </source>
</evidence>
<feature type="domain" description="Elp3/MiaA/NifB-like radical SAM core" evidence="5">
    <location>
        <begin position="62"/>
        <end position="296"/>
    </location>
</feature>
<dbReference type="SFLD" id="SFLDG01084">
    <property type="entry name" value="Uncharacterised_Radical_SAM_Su"/>
    <property type="match status" value="1"/>
</dbReference>
<dbReference type="SMART" id="SM00729">
    <property type="entry name" value="Elp3"/>
    <property type="match status" value="1"/>
</dbReference>
<keyword evidence="2" id="KW-0408">Iron</keyword>
<evidence type="ECO:0000313" key="7">
    <source>
        <dbReference type="Proteomes" id="UP000199024"/>
    </source>
</evidence>
<evidence type="ECO:0000259" key="5">
    <source>
        <dbReference type="SMART" id="SM00729"/>
    </source>
</evidence>
<dbReference type="RefSeq" id="WP_089843274.1">
    <property type="nucleotide sequence ID" value="NZ_FOZL01000002.1"/>
</dbReference>
<dbReference type="SFLD" id="SFLDS00029">
    <property type="entry name" value="Radical_SAM"/>
    <property type="match status" value="1"/>
</dbReference>
<sequence>MAKAPDTTAPTLFHILPSALPTGLARLAAEAEPAGAGHEIEFKSLETRSILNKSLSKRQLSLAWSINPYRGCEFACRYCYARYTHEFLEPAGATEPSVSNAEHQPQSWATAFERRIFLKQHAAWLLEQDLHKVPHGEEIALGTATDPYQPIERKAGITRSLLEVFARRQGHRIGIITKSNLILRDIDLLTRIAARNTLVLHLTITTTDTDLARLLEPRAPRPDLRFQAVTKLREAGLTAGILCSPLLPGITDNAEALDRMATRAAYARASFFAASPLFLKQCSRPTYLSFVREHFPHLLSRYEQHFRTTDFAPQPYRERMATLVRAACRRHHLPERSTDALLTRDIGRKPPASVHQPSQQRLFA</sequence>
<keyword evidence="1" id="KW-0479">Metal-binding</keyword>
<keyword evidence="3" id="KW-0411">Iron-sulfur</keyword>
<evidence type="ECO:0000313" key="6">
    <source>
        <dbReference type="EMBL" id="SFS21182.1"/>
    </source>
</evidence>
<dbReference type="AlphaFoldDB" id="A0A1I6MZQ2"/>
<evidence type="ECO:0000256" key="3">
    <source>
        <dbReference type="ARBA" id="ARBA00023014"/>
    </source>
</evidence>
<dbReference type="EMBL" id="FOZL01000002">
    <property type="protein sequence ID" value="SFS21182.1"/>
    <property type="molecule type" value="Genomic_DNA"/>
</dbReference>
<dbReference type="InterPro" id="IPR006638">
    <property type="entry name" value="Elp3/MiaA/NifB-like_rSAM"/>
</dbReference>
<dbReference type="Proteomes" id="UP000199024">
    <property type="component" value="Unassembled WGS sequence"/>
</dbReference>
<reference evidence="6 7" key="1">
    <citation type="submission" date="2016-10" db="EMBL/GenBank/DDBJ databases">
        <authorList>
            <person name="de Groot N.N."/>
        </authorList>
    </citation>
    <scope>NUCLEOTIDE SEQUENCE [LARGE SCALE GENOMIC DNA]</scope>
    <source>
        <strain evidence="6 7">DSM 21001</strain>
    </source>
</reference>
<dbReference type="InterPro" id="IPR040086">
    <property type="entry name" value="MJ0683-like"/>
</dbReference>
<dbReference type="SUPFAM" id="SSF102114">
    <property type="entry name" value="Radical SAM enzymes"/>
    <property type="match status" value="1"/>
</dbReference>
<keyword evidence="7" id="KW-1185">Reference proteome</keyword>
<dbReference type="OrthoDB" id="9785699at2"/>
<organism evidence="6 7">
    <name type="scientific">Granulicella pectinivorans</name>
    <dbReference type="NCBI Taxonomy" id="474950"/>
    <lineage>
        <taxon>Bacteria</taxon>
        <taxon>Pseudomonadati</taxon>
        <taxon>Acidobacteriota</taxon>
        <taxon>Terriglobia</taxon>
        <taxon>Terriglobales</taxon>
        <taxon>Acidobacteriaceae</taxon>
        <taxon>Granulicella</taxon>
    </lineage>
</organism>
<gene>
    <name evidence="6" type="ORF">SAMN05421771_4075</name>
</gene>
<feature type="region of interest" description="Disordered" evidence="4">
    <location>
        <begin position="339"/>
        <end position="364"/>
    </location>
</feature>
<dbReference type="GO" id="GO:0016829">
    <property type="term" value="F:lyase activity"/>
    <property type="evidence" value="ECO:0007669"/>
    <property type="project" value="UniProtKB-KW"/>
</dbReference>
<dbReference type="PANTHER" id="PTHR43432">
    <property type="entry name" value="SLR0285 PROTEIN"/>
    <property type="match status" value="1"/>
</dbReference>
<evidence type="ECO:0000256" key="4">
    <source>
        <dbReference type="SAM" id="MobiDB-lite"/>
    </source>
</evidence>
<proteinExistence type="predicted"/>
<dbReference type="PANTHER" id="PTHR43432:SF3">
    <property type="entry name" value="SLR0285 PROTEIN"/>
    <property type="match status" value="1"/>
</dbReference>
<protein>
    <submittedName>
        <fullName evidence="6">DNA repair photolyase</fullName>
    </submittedName>
</protein>
<dbReference type="GO" id="GO:0051536">
    <property type="term" value="F:iron-sulfur cluster binding"/>
    <property type="evidence" value="ECO:0007669"/>
    <property type="project" value="UniProtKB-KW"/>
</dbReference>
<feature type="compositionally biased region" description="Polar residues" evidence="4">
    <location>
        <begin position="355"/>
        <end position="364"/>
    </location>
</feature>
<keyword evidence="6" id="KW-0456">Lyase</keyword>
<dbReference type="InterPro" id="IPR007197">
    <property type="entry name" value="rSAM"/>
</dbReference>
<name>A0A1I6MZQ2_9BACT</name>
<evidence type="ECO:0000256" key="1">
    <source>
        <dbReference type="ARBA" id="ARBA00022723"/>
    </source>
</evidence>